<keyword evidence="1" id="KW-1133">Transmembrane helix</keyword>
<evidence type="ECO:0000313" key="3">
    <source>
        <dbReference type="Proteomes" id="UP000652761"/>
    </source>
</evidence>
<dbReference type="Proteomes" id="UP000652761">
    <property type="component" value="Unassembled WGS sequence"/>
</dbReference>
<reference evidence="2" key="1">
    <citation type="submission" date="2017-07" db="EMBL/GenBank/DDBJ databases">
        <title>Taro Niue Genome Assembly and Annotation.</title>
        <authorList>
            <person name="Atibalentja N."/>
            <person name="Keating K."/>
            <person name="Fields C.J."/>
        </authorList>
    </citation>
    <scope>NUCLEOTIDE SEQUENCE</scope>
    <source>
        <strain evidence="2">Niue_2</strain>
        <tissue evidence="2">Leaf</tissue>
    </source>
</reference>
<dbReference type="AlphaFoldDB" id="A0A843VJJ9"/>
<proteinExistence type="predicted"/>
<evidence type="ECO:0000256" key="1">
    <source>
        <dbReference type="SAM" id="Phobius"/>
    </source>
</evidence>
<evidence type="ECO:0000313" key="2">
    <source>
        <dbReference type="EMBL" id="MQL94577.1"/>
    </source>
</evidence>
<keyword evidence="1" id="KW-0472">Membrane</keyword>
<gene>
    <name evidence="2" type="ORF">Taro_027239</name>
</gene>
<keyword evidence="3" id="KW-1185">Reference proteome</keyword>
<sequence>MPSVIPLPLVVIGPSNSSFRISLVSEIKESICSHKPRSSPRCATILIERMVAEGSSVHWRLSEDPIWSIIKNDMREIRDMLVAVMQNTDCATNPILDVKCEEQEQVVIYEPDATLADKYEVEMQDLHNGQVTPHNMLSEASSVVSDSCVCTEYEINDTWYPELFSLSGLQSISYCVFAKDHPVGSPSTAVVDFEFTLEDFDVVWLDFCEAYSGRQLEICDIIICVACFTHVLMFILLLLRHFKIRSRIFLKWRRLTVTVTRDGRRTRLETSD</sequence>
<accession>A0A843VJJ9</accession>
<protein>
    <submittedName>
        <fullName evidence="2">Uncharacterized protein</fullName>
    </submittedName>
</protein>
<comment type="caution">
    <text evidence="2">The sequence shown here is derived from an EMBL/GenBank/DDBJ whole genome shotgun (WGS) entry which is preliminary data.</text>
</comment>
<dbReference type="EMBL" id="NMUH01001691">
    <property type="protein sequence ID" value="MQL94577.1"/>
    <property type="molecule type" value="Genomic_DNA"/>
</dbReference>
<organism evidence="2 3">
    <name type="scientific">Colocasia esculenta</name>
    <name type="common">Wild taro</name>
    <name type="synonym">Arum esculentum</name>
    <dbReference type="NCBI Taxonomy" id="4460"/>
    <lineage>
        <taxon>Eukaryota</taxon>
        <taxon>Viridiplantae</taxon>
        <taxon>Streptophyta</taxon>
        <taxon>Embryophyta</taxon>
        <taxon>Tracheophyta</taxon>
        <taxon>Spermatophyta</taxon>
        <taxon>Magnoliopsida</taxon>
        <taxon>Liliopsida</taxon>
        <taxon>Araceae</taxon>
        <taxon>Aroideae</taxon>
        <taxon>Colocasieae</taxon>
        <taxon>Colocasia</taxon>
    </lineage>
</organism>
<name>A0A843VJJ9_COLES</name>
<keyword evidence="1" id="KW-0812">Transmembrane</keyword>
<feature type="non-terminal residue" evidence="2">
    <location>
        <position position="272"/>
    </location>
</feature>
<feature type="transmembrane region" description="Helical" evidence="1">
    <location>
        <begin position="220"/>
        <end position="239"/>
    </location>
</feature>